<evidence type="ECO:0000256" key="6">
    <source>
        <dbReference type="SAM" id="MobiDB-lite"/>
    </source>
</evidence>
<dbReference type="SUPFAM" id="SSF46785">
    <property type="entry name" value="Winged helix' DNA-binding domain"/>
    <property type="match status" value="1"/>
</dbReference>
<dbReference type="InterPro" id="IPR036390">
    <property type="entry name" value="WH_DNA-bd_sf"/>
</dbReference>
<dbReference type="GO" id="GO:0045892">
    <property type="term" value="P:negative regulation of DNA-templated transcription"/>
    <property type="evidence" value="ECO:0007669"/>
    <property type="project" value="TreeGrafter"/>
</dbReference>
<dbReference type="FunFam" id="1.10.10.10:FF:000056">
    <property type="entry name" value="IclR family transcriptional regulator"/>
    <property type="match status" value="1"/>
</dbReference>
<dbReference type="InterPro" id="IPR050707">
    <property type="entry name" value="HTH_MetabolicPath_Reg"/>
</dbReference>
<feature type="domain" description="HTH iclR-type" evidence="7">
    <location>
        <begin position="2"/>
        <end position="64"/>
    </location>
</feature>
<dbReference type="EMBL" id="RSAS01000413">
    <property type="protein sequence ID" value="RRR72057.1"/>
    <property type="molecule type" value="Genomic_DNA"/>
</dbReference>
<keyword evidence="2" id="KW-0238">DNA-binding</keyword>
<dbReference type="Gene3D" id="3.30.450.40">
    <property type="match status" value="1"/>
</dbReference>
<dbReference type="Gene3D" id="1.10.10.10">
    <property type="entry name" value="Winged helix-like DNA-binding domain superfamily/Winged helix DNA-binding domain"/>
    <property type="match status" value="1"/>
</dbReference>
<dbReference type="GO" id="GO:0003700">
    <property type="term" value="F:DNA-binding transcription factor activity"/>
    <property type="evidence" value="ECO:0007669"/>
    <property type="project" value="TreeGrafter"/>
</dbReference>
<name>A0A426TZZ4_9CHLR</name>
<dbReference type="SUPFAM" id="SSF55781">
    <property type="entry name" value="GAF domain-like"/>
    <property type="match status" value="1"/>
</dbReference>
<evidence type="ECO:0000256" key="1">
    <source>
        <dbReference type="ARBA" id="ARBA00023015"/>
    </source>
</evidence>
<evidence type="ECO:0000256" key="5">
    <source>
        <dbReference type="ARBA" id="ARBA00070406"/>
    </source>
</evidence>
<feature type="domain" description="IclR-ED" evidence="8">
    <location>
        <begin position="65"/>
        <end position="250"/>
    </location>
</feature>
<dbReference type="SMART" id="SM00346">
    <property type="entry name" value="HTH_ICLR"/>
    <property type="match status" value="1"/>
</dbReference>
<dbReference type="GO" id="GO:0003677">
    <property type="term" value="F:DNA binding"/>
    <property type="evidence" value="ECO:0007669"/>
    <property type="project" value="UniProtKB-KW"/>
</dbReference>
<evidence type="ECO:0000259" key="7">
    <source>
        <dbReference type="PROSITE" id="PS51077"/>
    </source>
</evidence>
<evidence type="ECO:0000313" key="9">
    <source>
        <dbReference type="EMBL" id="RRR72057.1"/>
    </source>
</evidence>
<comment type="caution">
    <text evidence="9">The sequence shown here is derived from an EMBL/GenBank/DDBJ whole genome shotgun (WGS) entry which is preliminary data.</text>
</comment>
<dbReference type="Pfam" id="PF09339">
    <property type="entry name" value="HTH_IclR"/>
    <property type="match status" value="1"/>
</dbReference>
<dbReference type="InterPro" id="IPR029016">
    <property type="entry name" value="GAF-like_dom_sf"/>
</dbReference>
<proteinExistence type="predicted"/>
<dbReference type="Pfam" id="PF01614">
    <property type="entry name" value="IclR_C"/>
    <property type="match status" value="1"/>
</dbReference>
<keyword evidence="1" id="KW-0805">Transcription regulation</keyword>
<dbReference type="Proteomes" id="UP000280307">
    <property type="component" value="Unassembled WGS sequence"/>
</dbReference>
<dbReference type="PANTHER" id="PTHR30136">
    <property type="entry name" value="HELIX-TURN-HELIX TRANSCRIPTIONAL REGULATOR, ICLR FAMILY"/>
    <property type="match status" value="1"/>
</dbReference>
<evidence type="ECO:0000256" key="2">
    <source>
        <dbReference type="ARBA" id="ARBA00023125"/>
    </source>
</evidence>
<organism evidence="9 10">
    <name type="scientific">Candidatus Viridilinea halotolerans</name>
    <dbReference type="NCBI Taxonomy" id="2491704"/>
    <lineage>
        <taxon>Bacteria</taxon>
        <taxon>Bacillati</taxon>
        <taxon>Chloroflexota</taxon>
        <taxon>Chloroflexia</taxon>
        <taxon>Chloroflexales</taxon>
        <taxon>Chloroflexineae</taxon>
        <taxon>Oscillochloridaceae</taxon>
        <taxon>Candidatus Viridilinea</taxon>
    </lineage>
</organism>
<dbReference type="InterPro" id="IPR036388">
    <property type="entry name" value="WH-like_DNA-bd_sf"/>
</dbReference>
<feature type="compositionally biased region" description="Basic and acidic residues" evidence="6">
    <location>
        <begin position="276"/>
        <end position="288"/>
    </location>
</feature>
<reference evidence="9 10" key="1">
    <citation type="submission" date="2018-12" db="EMBL/GenBank/DDBJ databases">
        <title>Genome Sequence of Candidatus Viridilinea halotolerans isolated from saline sulfide-rich spring.</title>
        <authorList>
            <person name="Grouzdev D.S."/>
            <person name="Burganskaya E.I."/>
            <person name="Krutkina M.S."/>
            <person name="Sukhacheva M.V."/>
            <person name="Gorlenko V.M."/>
        </authorList>
    </citation>
    <scope>NUCLEOTIDE SEQUENCE [LARGE SCALE GENOMIC DNA]</scope>
    <source>
        <strain evidence="9">Chok-6</strain>
    </source>
</reference>
<evidence type="ECO:0000313" key="10">
    <source>
        <dbReference type="Proteomes" id="UP000280307"/>
    </source>
</evidence>
<accession>A0A426TZZ4</accession>
<feature type="region of interest" description="Disordered" evidence="6">
    <location>
        <begin position="255"/>
        <end position="288"/>
    </location>
</feature>
<keyword evidence="3" id="KW-0804">Transcription</keyword>
<dbReference type="InterPro" id="IPR014757">
    <property type="entry name" value="Tscrpt_reg_IclR_C"/>
</dbReference>
<dbReference type="PROSITE" id="PS51078">
    <property type="entry name" value="ICLR_ED"/>
    <property type="match status" value="1"/>
</dbReference>
<comment type="function">
    <text evidence="4">May be an activator protein for the gylABX operon.</text>
</comment>
<evidence type="ECO:0000256" key="4">
    <source>
        <dbReference type="ARBA" id="ARBA00058938"/>
    </source>
</evidence>
<dbReference type="PANTHER" id="PTHR30136:SF24">
    <property type="entry name" value="HTH-TYPE TRANSCRIPTIONAL REPRESSOR ALLR"/>
    <property type="match status" value="1"/>
</dbReference>
<protein>
    <recommendedName>
        <fullName evidence="5">Glycerol operon regulatory protein</fullName>
    </recommendedName>
</protein>
<sequence>MVQSLDRAFDVLETLAASSDDVALSYITERTGLPLGTVHRLLSALVARGYAAQNSETRLYGPGAGLLEVAARAALSRRFDLARIARPGLQELTATTEETSNLLILQGDEGVYSEQIASSRLVRMFTEVGQRVPLYCTGGGKAILAGFPPDQLDAYLSRVELRTWTAKTLASPQLLLRELARARERGFALDDEERESGVCCVAAPIFDRFGRCIGALSISGPTTRMSIERAMSLGPLVRHVADRCSGQLGFALGAEAQGNRGTEEQGRRRAGAQRNKGVEEQECRGTDC</sequence>
<dbReference type="PROSITE" id="PS51077">
    <property type="entry name" value="HTH_ICLR"/>
    <property type="match status" value="1"/>
</dbReference>
<dbReference type="InterPro" id="IPR005471">
    <property type="entry name" value="Tscrpt_reg_IclR_N"/>
</dbReference>
<dbReference type="AlphaFoldDB" id="A0A426TZZ4"/>
<evidence type="ECO:0000256" key="3">
    <source>
        <dbReference type="ARBA" id="ARBA00023163"/>
    </source>
</evidence>
<gene>
    <name evidence="9" type="ORF">EI684_10655</name>
</gene>
<evidence type="ECO:0000259" key="8">
    <source>
        <dbReference type="PROSITE" id="PS51078"/>
    </source>
</evidence>